<feature type="region of interest" description="Disordered" evidence="1">
    <location>
        <begin position="1"/>
        <end position="26"/>
    </location>
</feature>
<reference evidence="3 4" key="1">
    <citation type="submission" date="2022-11" db="EMBL/GenBank/DDBJ databases">
        <title>Mucor velutinosus strain NIH1002 WGS.</title>
        <authorList>
            <person name="Subramanian P."/>
            <person name="Mullikin J.C."/>
            <person name="Segre J.A."/>
            <person name="Zelazny A.M."/>
        </authorList>
    </citation>
    <scope>NUCLEOTIDE SEQUENCE [LARGE SCALE GENOMIC DNA]</scope>
    <source>
        <strain evidence="3 4">NIH1002</strain>
    </source>
</reference>
<dbReference type="PROSITE" id="PS00028">
    <property type="entry name" value="ZINC_FINGER_C2H2_1"/>
    <property type="match status" value="1"/>
</dbReference>
<dbReference type="AlphaFoldDB" id="A0AAN7HP63"/>
<sequence>MRHLKGVHHMVLPSTPPRKAPQTVTAPAPVDPTLLAEDIASIGSHRSPYCRACKKGFARNYSYTRHLFNVHKVNYRLKHQKPKDLIPDIDDSNPYSRACDRTLPSKKTYRFHLGGDALYFQKSATQEEQYPARN</sequence>
<dbReference type="Proteomes" id="UP001304243">
    <property type="component" value="Unassembled WGS sequence"/>
</dbReference>
<evidence type="ECO:0000313" key="3">
    <source>
        <dbReference type="EMBL" id="KAK4518554.1"/>
    </source>
</evidence>
<feature type="domain" description="C2H2-type" evidence="2">
    <location>
        <begin position="50"/>
        <end position="71"/>
    </location>
</feature>
<name>A0AAN7HP63_9FUNG</name>
<evidence type="ECO:0000313" key="4">
    <source>
        <dbReference type="Proteomes" id="UP001304243"/>
    </source>
</evidence>
<keyword evidence="4" id="KW-1185">Reference proteome</keyword>
<evidence type="ECO:0000259" key="2">
    <source>
        <dbReference type="PROSITE" id="PS00028"/>
    </source>
</evidence>
<comment type="caution">
    <text evidence="3">The sequence shown here is derived from an EMBL/GenBank/DDBJ whole genome shotgun (WGS) entry which is preliminary data.</text>
</comment>
<protein>
    <submittedName>
        <fullName evidence="3">60S ribosomal protein L9B</fullName>
    </submittedName>
</protein>
<dbReference type="GO" id="GO:0005840">
    <property type="term" value="C:ribosome"/>
    <property type="evidence" value="ECO:0007669"/>
    <property type="project" value="UniProtKB-KW"/>
</dbReference>
<evidence type="ECO:0000256" key="1">
    <source>
        <dbReference type="SAM" id="MobiDB-lite"/>
    </source>
</evidence>
<dbReference type="GeneID" id="89952459"/>
<dbReference type="InterPro" id="IPR013087">
    <property type="entry name" value="Znf_C2H2_type"/>
</dbReference>
<keyword evidence="3" id="KW-0687">Ribonucleoprotein</keyword>
<dbReference type="RefSeq" id="XP_064685220.1">
    <property type="nucleotide sequence ID" value="XM_064828018.1"/>
</dbReference>
<accession>A0AAN7HP63</accession>
<dbReference type="EMBL" id="JASEJX010000012">
    <property type="protein sequence ID" value="KAK4518554.1"/>
    <property type="molecule type" value="Genomic_DNA"/>
</dbReference>
<gene>
    <name evidence="3" type="primary">RPL9B_2</name>
    <name evidence="3" type="ORF">ATC70_008773</name>
</gene>
<organism evidence="3 4">
    <name type="scientific">Mucor velutinosus</name>
    <dbReference type="NCBI Taxonomy" id="708070"/>
    <lineage>
        <taxon>Eukaryota</taxon>
        <taxon>Fungi</taxon>
        <taxon>Fungi incertae sedis</taxon>
        <taxon>Mucoromycota</taxon>
        <taxon>Mucoromycotina</taxon>
        <taxon>Mucoromycetes</taxon>
        <taxon>Mucorales</taxon>
        <taxon>Mucorineae</taxon>
        <taxon>Mucoraceae</taxon>
        <taxon>Mucor</taxon>
    </lineage>
</organism>
<keyword evidence="3" id="KW-0689">Ribosomal protein</keyword>
<proteinExistence type="predicted"/>